<dbReference type="PANTHER" id="PTHR31891:SF1">
    <property type="entry name" value="FORMAMIDASE C869.04-RELATED"/>
    <property type="match status" value="1"/>
</dbReference>
<dbReference type="STRING" id="374847.Kcr_1049"/>
<accession>B1L5R6</accession>
<dbReference type="PhylomeDB" id="B1L5R6"/>
<dbReference type="PANTHER" id="PTHR31891">
    <property type="entry name" value="FORMAMIDASE C869.04-RELATED"/>
    <property type="match status" value="1"/>
</dbReference>
<dbReference type="InParanoid" id="B1L5R6"/>
<dbReference type="SUPFAM" id="SSF141130">
    <property type="entry name" value="Acetamidase/Formamidase-like"/>
    <property type="match status" value="1"/>
</dbReference>
<reference evidence="1 2" key="1">
    <citation type="journal article" date="2008" name="Proc. Natl. Acad. Sci. U.S.A.">
        <title>A korarchaeal genome reveals new insights into the evolution of the Archaea.</title>
        <authorList>
            <person name="Elkins J.G."/>
            <person name="Podar M."/>
            <person name="Graham D.E."/>
            <person name="Makarova K.S."/>
            <person name="Wolf Y."/>
            <person name="Randau L."/>
            <person name="Hedlund B.P."/>
            <person name="Brochier-Armanet C."/>
            <person name="Kunin V."/>
            <person name="Anderson I."/>
            <person name="Lapidus A."/>
            <person name="Goltsman E."/>
            <person name="Barry K."/>
            <person name="Koonin E.V."/>
            <person name="Hugenholtz P."/>
            <person name="Kyrpides N."/>
            <person name="Wanner G."/>
            <person name="Richardson P."/>
            <person name="Keller M."/>
            <person name="Stetter K.O."/>
        </authorList>
    </citation>
    <scope>NUCLEOTIDE SEQUENCE [LARGE SCALE GENOMIC DNA]</scope>
    <source>
        <strain evidence="2">OPF8</strain>
    </source>
</reference>
<dbReference type="eggNOG" id="arCOG01004">
    <property type="taxonomic scope" value="Archaea"/>
</dbReference>
<organism evidence="1 2">
    <name type="scientific">Korarchaeum cryptofilum (strain OPF8)</name>
    <dbReference type="NCBI Taxonomy" id="374847"/>
    <lineage>
        <taxon>Archaea</taxon>
        <taxon>Thermoproteota</taxon>
        <taxon>Candidatus Korarchaeia</taxon>
        <taxon>Candidatus Korarchaeales</taxon>
        <taxon>Candidatus Korarchaeaceae</taxon>
        <taxon>Candidatus Korarchaeum</taxon>
    </lineage>
</organism>
<dbReference type="FunCoup" id="B1L5R6">
    <property type="interactions" value="1"/>
</dbReference>
<dbReference type="Gene3D" id="2.40.10.120">
    <property type="match status" value="1"/>
</dbReference>
<dbReference type="EMBL" id="CP000968">
    <property type="protein sequence ID" value="ACB07795.1"/>
    <property type="molecule type" value="Genomic_DNA"/>
</dbReference>
<dbReference type="Pfam" id="PF03069">
    <property type="entry name" value="FmdA_AmdA"/>
    <property type="match status" value="2"/>
</dbReference>
<evidence type="ECO:0000313" key="1">
    <source>
        <dbReference type="EMBL" id="ACB07795.1"/>
    </source>
</evidence>
<sequence length="313" mass="34027">MNYPTNLFTFQRVSDRMKRIGRGSIIYTFSPKHKPAEVASPGEYVLFETEDAFGGQVKGEETPPDKLDWSRVDGATGPLYIEGADLGDTLVVDILDIRLQEKGAIAVIPGYGGLSHLSFAPKAKVVRIDGSFVYFNDIRIPIKPMIGTIGVAPKEGEIPAGNPGKHGGNMDVSELGVGRRLYLPVFTKGALLALGDLHAVQADGELCVSAIESPGEVLVRVNLIKGRMPNWPILETSESFQVITAGKDLDEAVREAAEESIRAIMRAKGIPFEDAYMLGSLLVELKINQVVDPLLGARARVPKWLVSIHDFLH</sequence>
<keyword evidence="2" id="KW-1185">Reference proteome</keyword>
<gene>
    <name evidence="1" type="ordered locus">Kcr_1049</name>
</gene>
<dbReference type="InterPro" id="IPR004304">
    <property type="entry name" value="FmdA_AmdA"/>
</dbReference>
<protein>
    <submittedName>
        <fullName evidence="1">Acetamidase/Formamidase</fullName>
    </submittedName>
</protein>
<dbReference type="KEGG" id="kcr:Kcr_1049"/>
<proteinExistence type="predicted"/>
<dbReference type="AlphaFoldDB" id="B1L5R6"/>
<name>B1L5R6_KORCO</name>
<dbReference type="Gene3D" id="3.10.28.20">
    <property type="entry name" value="Acetamidase/Formamidase-like domains"/>
    <property type="match status" value="1"/>
</dbReference>
<dbReference type="EnsemblBacteria" id="ACB07795">
    <property type="protein sequence ID" value="ACB07795"/>
    <property type="gene ID" value="Kcr_1049"/>
</dbReference>
<dbReference type="Gene3D" id="2.60.120.580">
    <property type="entry name" value="Acetamidase/Formamidase-like domains"/>
    <property type="match status" value="1"/>
</dbReference>
<dbReference type="GO" id="GO:0016811">
    <property type="term" value="F:hydrolase activity, acting on carbon-nitrogen (but not peptide) bonds, in linear amides"/>
    <property type="evidence" value="ECO:0007669"/>
    <property type="project" value="InterPro"/>
</dbReference>
<dbReference type="HOGENOM" id="CLU_032013_1_0_2"/>
<evidence type="ECO:0000313" key="2">
    <source>
        <dbReference type="Proteomes" id="UP000001686"/>
    </source>
</evidence>
<dbReference type="Proteomes" id="UP000001686">
    <property type="component" value="Chromosome"/>
</dbReference>